<dbReference type="PROSITE" id="PS51392">
    <property type="entry name" value="KEN"/>
    <property type="match status" value="1"/>
</dbReference>
<keyword evidence="3" id="KW-0723">Serine/threonine-protein kinase</keyword>
<evidence type="ECO:0000256" key="5">
    <source>
        <dbReference type="ARBA" id="ARBA00022692"/>
    </source>
</evidence>
<dbReference type="InterPro" id="IPR038357">
    <property type="entry name" value="KEN_sf"/>
</dbReference>
<keyword evidence="7" id="KW-0547">Nucleotide-binding</keyword>
<dbReference type="PANTHER" id="PTHR13954">
    <property type="entry name" value="IRE1-RELATED"/>
    <property type="match status" value="1"/>
</dbReference>
<keyword evidence="9" id="KW-0378">Hydrolase</keyword>
<dbReference type="InterPro" id="IPR008271">
    <property type="entry name" value="Ser/Thr_kinase_AS"/>
</dbReference>
<dbReference type="FunFam" id="3.30.200.20:FF:000077">
    <property type="entry name" value="Putative Serine/threonine-protein kinase/endoribonuclease IRE1"/>
    <property type="match status" value="1"/>
</dbReference>
<dbReference type="PANTHER" id="PTHR13954:SF27">
    <property type="entry name" value="SERINE_THREONINE-PROTEIN KINASE_ENDORIBONUCLEASE IRE1B"/>
    <property type="match status" value="1"/>
</dbReference>
<evidence type="ECO:0000256" key="9">
    <source>
        <dbReference type="ARBA" id="ARBA00022801"/>
    </source>
</evidence>
<dbReference type="EMBL" id="CAADRP010001446">
    <property type="protein sequence ID" value="VFU38925.1"/>
    <property type="molecule type" value="Genomic_DNA"/>
</dbReference>
<keyword evidence="5" id="KW-0812">Transmembrane</keyword>
<dbReference type="FunFam" id="1.20.1440.180:FF:000002">
    <property type="entry name" value="Serine/threonine-protein kinase/endoribonuclease IRE1"/>
    <property type="match status" value="1"/>
</dbReference>
<feature type="region of interest" description="Disordered" evidence="13">
    <location>
        <begin position="395"/>
        <end position="419"/>
    </location>
</feature>
<evidence type="ECO:0000256" key="1">
    <source>
        <dbReference type="ARBA" id="ARBA00004479"/>
    </source>
</evidence>
<evidence type="ECO:0000256" key="6">
    <source>
        <dbReference type="ARBA" id="ARBA00022729"/>
    </source>
</evidence>
<feature type="domain" description="KEN" evidence="16">
    <location>
        <begin position="786"/>
        <end position="917"/>
    </location>
</feature>
<feature type="domain" description="Protein kinase" evidence="15">
    <location>
        <begin position="463"/>
        <end position="783"/>
    </location>
</feature>
<dbReference type="FunFam" id="2.130.10.10:FF:001716">
    <property type="entry name" value="Inositol requiring 1-1"/>
    <property type="match status" value="1"/>
</dbReference>
<dbReference type="GO" id="GO:0004674">
    <property type="term" value="F:protein serine/threonine kinase activity"/>
    <property type="evidence" value="ECO:0007669"/>
    <property type="project" value="UniProtKB-KW"/>
</dbReference>
<dbReference type="Gene3D" id="2.130.10.10">
    <property type="entry name" value="YVTN repeat-like/Quinoprotein amine dehydrogenase"/>
    <property type="match status" value="1"/>
</dbReference>
<evidence type="ECO:0000256" key="10">
    <source>
        <dbReference type="ARBA" id="ARBA00022840"/>
    </source>
</evidence>
<dbReference type="Gene3D" id="1.10.510.10">
    <property type="entry name" value="Transferase(Phosphotransferase) domain 1"/>
    <property type="match status" value="2"/>
</dbReference>
<dbReference type="PROSITE" id="PS50011">
    <property type="entry name" value="PROTEIN_KINASE_DOM"/>
    <property type="match status" value="1"/>
</dbReference>
<keyword evidence="8" id="KW-0418">Kinase</keyword>
<dbReference type="SMART" id="SM00580">
    <property type="entry name" value="PUG"/>
    <property type="match status" value="1"/>
</dbReference>
<feature type="signal peptide" evidence="14">
    <location>
        <begin position="1"/>
        <end position="25"/>
    </location>
</feature>
<dbReference type="GO" id="GO:0036498">
    <property type="term" value="P:IRE1-mediated unfolded protein response"/>
    <property type="evidence" value="ECO:0007669"/>
    <property type="project" value="TreeGrafter"/>
</dbReference>
<dbReference type="InterPro" id="IPR011047">
    <property type="entry name" value="Quinoprotein_ADH-like_sf"/>
</dbReference>
<evidence type="ECO:0000256" key="2">
    <source>
        <dbReference type="ARBA" id="ARBA00012513"/>
    </source>
</evidence>
<dbReference type="GO" id="GO:0006397">
    <property type="term" value="P:mRNA processing"/>
    <property type="evidence" value="ECO:0007669"/>
    <property type="project" value="InterPro"/>
</dbReference>
<dbReference type="AlphaFoldDB" id="A0A6N2LFZ5"/>
<evidence type="ECO:0000256" key="3">
    <source>
        <dbReference type="ARBA" id="ARBA00022527"/>
    </source>
</evidence>
<dbReference type="SUPFAM" id="SSF50998">
    <property type="entry name" value="Quinoprotein alcohol dehydrogenase-like"/>
    <property type="match status" value="1"/>
</dbReference>
<gene>
    <name evidence="17" type="ORF">SVIM_LOCUS213960</name>
</gene>
<evidence type="ECO:0000256" key="4">
    <source>
        <dbReference type="ARBA" id="ARBA00022679"/>
    </source>
</evidence>
<dbReference type="GO" id="GO:0051082">
    <property type="term" value="F:unfolded protein binding"/>
    <property type="evidence" value="ECO:0007669"/>
    <property type="project" value="TreeGrafter"/>
</dbReference>
<dbReference type="EC" id="2.7.11.1" evidence="2"/>
<dbReference type="CDD" id="cd10422">
    <property type="entry name" value="RNase_Ire1"/>
    <property type="match status" value="1"/>
</dbReference>
<sequence>MKRSSIFLLLILLIVLPLISQFCLCHKINQITKLFDPLLPPKPGQQDVAIVVALDGTVHLVDTNLRKIRWSFPTGSPIYSSYQARVSSDDDKHNGSGLSKDLYYVDCGDDWELYMHSQRFGKCLNASLTLYLFDALGFIMLFVQRKLSLSADEYIRMTPHVSDDGEITLGLKKTTAFLVDAKTGRVVSTYKFDNSASKVGVQVFEGNAVMLSKDAGELVESGDVDLGALKHLVYITRTDYVLQHYSPNSTEILWNVAFADIEGEFRCQGIQSTFGGVPPNANEDTDETEWELPCQMKTVALRIRDHGTFDFDKLAITYLGGGASFLPVPDNKPHFGHIPRFQPALPTSGDMPMLALPSSEGKNPGILAPFSGNSGDVNAISTSSENIAKSHAWPVITAKKSRRSGNNKNKPNNEKRQKYLSLQSKVGETNELSPVEGNERKLLLTFSDHVDGRVDGRRIGKLVVSNKEIAKGSNGTVVLEGIYDGRHVAVKRLVQSHHDVALKEIQNLIASDQHPNIVRWYGVEYDQDFVYLALERCTCSLNDLIYVNSESFQNQISSKDMNSNRMPEYMVRLHSMPEHNRNVELWKDNGYPSVQCLKINEATSVKGLKKMHNLHYYNVLRRHSKLGQRSEDVVSGLAHLHELGIVHRDLKPQNVLIISEKSFCAKLSDMGISKRLLGDMSSLTQHPTGYGSSGWQAPEQLLHGRQTRALDLFSLGCVLFFCITGGKHPFGDNIERDVNIVNDRKDLFLVENIPEALDLFTCLLDPVPKKRPKVQGVLNHPLFWTSEKRLSFLQDVSDRVELEDRENESELLHTLESTATMALNGKWDEKMEAAFINNIGRYRRYKFDSIRDLLRVIRNKSHHYRELPQEIKELLGSHPEGFESYFSRRFPKLLIEVYRVISRYCKEEEFFPQLFEKSQYRGVQAESALLPPCFFNHGAQFLRLPVSFLSALRQQEVPPFFTGALEAIARAEVTRPFLKKRNLFVLRDQNSSITVVQEVVKIGQESIDSQSSPFLLNSCFSNLITTSTPRHKRKENLGIIQIWAKKLKPFIHERINKDSKARLIGTKHSQYCMLELKATPSTA</sequence>
<evidence type="ECO:0000256" key="13">
    <source>
        <dbReference type="SAM" id="MobiDB-lite"/>
    </source>
</evidence>
<evidence type="ECO:0000256" key="14">
    <source>
        <dbReference type="SAM" id="SignalP"/>
    </source>
</evidence>
<dbReference type="SUPFAM" id="SSF56112">
    <property type="entry name" value="Protein kinase-like (PK-like)"/>
    <property type="match status" value="1"/>
</dbReference>
<dbReference type="PROSITE" id="PS00108">
    <property type="entry name" value="PROTEIN_KINASE_ST"/>
    <property type="match status" value="1"/>
</dbReference>
<dbReference type="Pfam" id="PF06479">
    <property type="entry name" value="Ribonuc_2-5A"/>
    <property type="match status" value="1"/>
</dbReference>
<organism evidence="17">
    <name type="scientific">Salix viminalis</name>
    <name type="common">Common osier</name>
    <name type="synonym">Basket willow</name>
    <dbReference type="NCBI Taxonomy" id="40686"/>
    <lineage>
        <taxon>Eukaryota</taxon>
        <taxon>Viridiplantae</taxon>
        <taxon>Streptophyta</taxon>
        <taxon>Embryophyta</taxon>
        <taxon>Tracheophyta</taxon>
        <taxon>Spermatophyta</taxon>
        <taxon>Magnoliopsida</taxon>
        <taxon>eudicotyledons</taxon>
        <taxon>Gunneridae</taxon>
        <taxon>Pentapetalae</taxon>
        <taxon>rosids</taxon>
        <taxon>fabids</taxon>
        <taxon>Malpighiales</taxon>
        <taxon>Salicaceae</taxon>
        <taxon>Saliceae</taxon>
        <taxon>Salix</taxon>
    </lineage>
</organism>
<name>A0A6N2LFZ5_SALVM</name>
<keyword evidence="4" id="KW-0808">Transferase</keyword>
<dbReference type="InterPro" id="IPR011009">
    <property type="entry name" value="Kinase-like_dom_sf"/>
</dbReference>
<keyword evidence="12" id="KW-0472">Membrane</keyword>
<dbReference type="GO" id="GO:1990604">
    <property type="term" value="C:IRE1-TRAF2-ASK1 complex"/>
    <property type="evidence" value="ECO:0007669"/>
    <property type="project" value="TreeGrafter"/>
</dbReference>
<keyword evidence="6 14" id="KW-0732">Signal</keyword>
<reference evidence="17" key="1">
    <citation type="submission" date="2019-03" db="EMBL/GenBank/DDBJ databases">
        <authorList>
            <person name="Mank J."/>
            <person name="Almeida P."/>
        </authorList>
    </citation>
    <scope>NUCLEOTIDE SEQUENCE</scope>
    <source>
        <strain evidence="17">78183</strain>
    </source>
</reference>
<protein>
    <recommendedName>
        <fullName evidence="2">non-specific serine/threonine protein kinase</fullName>
        <ecNumber evidence="2">2.7.11.1</ecNumber>
    </recommendedName>
</protein>
<evidence type="ECO:0000256" key="7">
    <source>
        <dbReference type="ARBA" id="ARBA00022741"/>
    </source>
</evidence>
<keyword evidence="10" id="KW-0067">ATP-binding</keyword>
<proteinExistence type="predicted"/>
<dbReference type="InterPro" id="IPR010513">
    <property type="entry name" value="KEN_dom"/>
</dbReference>
<dbReference type="Gene3D" id="1.20.1440.180">
    <property type="entry name" value="KEN domain"/>
    <property type="match status" value="1"/>
</dbReference>
<evidence type="ECO:0000256" key="11">
    <source>
        <dbReference type="ARBA" id="ARBA00022989"/>
    </source>
</evidence>
<evidence type="ECO:0000259" key="15">
    <source>
        <dbReference type="PROSITE" id="PS50011"/>
    </source>
</evidence>
<comment type="subcellular location">
    <subcellularLocation>
        <location evidence="1">Membrane</location>
        <topology evidence="1">Single-pass type I membrane protein</topology>
    </subcellularLocation>
</comment>
<dbReference type="GO" id="GO:0016787">
    <property type="term" value="F:hydrolase activity"/>
    <property type="evidence" value="ECO:0007669"/>
    <property type="project" value="UniProtKB-KW"/>
</dbReference>
<dbReference type="InterPro" id="IPR045133">
    <property type="entry name" value="IRE1/2-like"/>
</dbReference>
<feature type="chain" id="PRO_5026818170" description="non-specific serine/threonine protein kinase" evidence="14">
    <location>
        <begin position="26"/>
        <end position="1083"/>
    </location>
</feature>
<dbReference type="GO" id="GO:0005524">
    <property type="term" value="F:ATP binding"/>
    <property type="evidence" value="ECO:0007669"/>
    <property type="project" value="UniProtKB-KW"/>
</dbReference>
<dbReference type="GO" id="GO:0004521">
    <property type="term" value="F:RNA endonuclease activity"/>
    <property type="evidence" value="ECO:0007669"/>
    <property type="project" value="InterPro"/>
</dbReference>
<evidence type="ECO:0000259" key="16">
    <source>
        <dbReference type="PROSITE" id="PS51392"/>
    </source>
</evidence>
<keyword evidence="11" id="KW-1133">Transmembrane helix</keyword>
<evidence type="ECO:0000256" key="12">
    <source>
        <dbReference type="ARBA" id="ARBA00023136"/>
    </source>
</evidence>
<dbReference type="Pfam" id="PF00069">
    <property type="entry name" value="Pkinase"/>
    <property type="match status" value="1"/>
</dbReference>
<dbReference type="InterPro" id="IPR015943">
    <property type="entry name" value="WD40/YVTN_repeat-like_dom_sf"/>
</dbReference>
<dbReference type="SMART" id="SM00220">
    <property type="entry name" value="S_TKc"/>
    <property type="match status" value="1"/>
</dbReference>
<evidence type="ECO:0000256" key="8">
    <source>
        <dbReference type="ARBA" id="ARBA00022777"/>
    </source>
</evidence>
<dbReference type="InterPro" id="IPR000719">
    <property type="entry name" value="Prot_kinase_dom"/>
</dbReference>
<accession>A0A6N2LFZ5</accession>
<evidence type="ECO:0000313" key="17">
    <source>
        <dbReference type="EMBL" id="VFU38925.1"/>
    </source>
</evidence>